<sequence length="139" mass="15518">MAYQDRFENWASSGVKVVPVLSQPDDAWTGEQGYFHAAFARDTNIFTHQSIGAVLYGQKQMAELNGRELSILPSDYRQGGTQQPRLPDQKLLGTDFPTDRSLSVCPLIKVTMFGSLGVYLGLGHRILNFIKEGLLGNWR</sequence>
<keyword evidence="2" id="KW-1185">Reference proteome</keyword>
<dbReference type="Proteomes" id="UP000823775">
    <property type="component" value="Unassembled WGS sequence"/>
</dbReference>
<dbReference type="SUPFAM" id="SSF52343">
    <property type="entry name" value="Ferredoxin reductase-like, C-terminal NADP-linked domain"/>
    <property type="match status" value="1"/>
</dbReference>
<comment type="caution">
    <text evidence="1">The sequence shown here is derived from an EMBL/GenBank/DDBJ whole genome shotgun (WGS) entry which is preliminary data.</text>
</comment>
<protein>
    <submittedName>
        <fullName evidence="1">Uncharacterized protein</fullName>
    </submittedName>
</protein>
<dbReference type="PANTHER" id="PTHR47215">
    <property type="match status" value="1"/>
</dbReference>
<dbReference type="PANTHER" id="PTHR47215:SF1">
    <property type="entry name" value="F9L1.8 PROTEIN"/>
    <property type="match status" value="1"/>
</dbReference>
<dbReference type="Gene3D" id="3.40.50.80">
    <property type="entry name" value="Nucleotide-binding domain of ferredoxin-NADP reductase (FNR) module"/>
    <property type="match status" value="1"/>
</dbReference>
<proteinExistence type="predicted"/>
<reference evidence="1 2" key="1">
    <citation type="journal article" date="2021" name="BMC Genomics">
        <title>Datura genome reveals duplications of psychoactive alkaloid biosynthetic genes and high mutation rate following tissue culture.</title>
        <authorList>
            <person name="Rajewski A."/>
            <person name="Carter-House D."/>
            <person name="Stajich J."/>
            <person name="Litt A."/>
        </authorList>
    </citation>
    <scope>NUCLEOTIDE SEQUENCE [LARGE SCALE GENOMIC DNA]</scope>
    <source>
        <strain evidence="1">AR-01</strain>
    </source>
</reference>
<name>A0ABS8W0Y8_DATST</name>
<evidence type="ECO:0000313" key="1">
    <source>
        <dbReference type="EMBL" id="MCE2055283.1"/>
    </source>
</evidence>
<organism evidence="1 2">
    <name type="scientific">Datura stramonium</name>
    <name type="common">Jimsonweed</name>
    <name type="synonym">Common thornapple</name>
    <dbReference type="NCBI Taxonomy" id="4076"/>
    <lineage>
        <taxon>Eukaryota</taxon>
        <taxon>Viridiplantae</taxon>
        <taxon>Streptophyta</taxon>
        <taxon>Embryophyta</taxon>
        <taxon>Tracheophyta</taxon>
        <taxon>Spermatophyta</taxon>
        <taxon>Magnoliopsida</taxon>
        <taxon>eudicotyledons</taxon>
        <taxon>Gunneridae</taxon>
        <taxon>Pentapetalae</taxon>
        <taxon>asterids</taxon>
        <taxon>lamiids</taxon>
        <taxon>Solanales</taxon>
        <taxon>Solanaceae</taxon>
        <taxon>Solanoideae</taxon>
        <taxon>Datureae</taxon>
        <taxon>Datura</taxon>
    </lineage>
</organism>
<evidence type="ECO:0000313" key="2">
    <source>
        <dbReference type="Proteomes" id="UP000823775"/>
    </source>
</evidence>
<dbReference type="EMBL" id="JACEIK010006216">
    <property type="protein sequence ID" value="MCE2055283.1"/>
    <property type="molecule type" value="Genomic_DNA"/>
</dbReference>
<dbReference type="InterPro" id="IPR039261">
    <property type="entry name" value="FNR_nucleotide-bd"/>
</dbReference>
<accession>A0ABS8W0Y8</accession>
<gene>
    <name evidence="1" type="ORF">HAX54_042328</name>
</gene>